<organism evidence="1 2">
    <name type="scientific">Macroventuria anomochaeta</name>
    <dbReference type="NCBI Taxonomy" id="301207"/>
    <lineage>
        <taxon>Eukaryota</taxon>
        <taxon>Fungi</taxon>
        <taxon>Dikarya</taxon>
        <taxon>Ascomycota</taxon>
        <taxon>Pezizomycotina</taxon>
        <taxon>Dothideomycetes</taxon>
        <taxon>Pleosporomycetidae</taxon>
        <taxon>Pleosporales</taxon>
        <taxon>Pleosporineae</taxon>
        <taxon>Didymellaceae</taxon>
        <taxon>Macroventuria</taxon>
    </lineage>
</organism>
<name>A0ACB6RSS1_9PLEO</name>
<sequence>MNRSLLHGGPVRGNTGPPRGHQDARPSQDAQSNLAVRPADNAGTFKLKKNAVKIVSAAGPARSAPFPEAPLRSAATLPTPVSSPTHVQVKPQQTATKEYVCTLDPEDNLVLATFISSNIEIPPQNLVANSSLDEIFAQLSAATPTVPSRPAEELCPVGPDKSMFSFEDRLETGTLSTKDSASTCPPTQGQVHPPSLLLDPGRLQDVPTHAWSTPEMQQAPSTASWQGETQDECEGEYLRKAAAYFSAFPVRVGDCAHIIKAVATKLHIAYTPNLTKLQPEEVEKLRARYIFAVVKYVNKKVKLNPEPLTADFVQKVLLHSNGDFLQLCAALVKSKYIALDNLKQVTGLCQNVLDVLPKADDSPTAGRSEASKVDAKTDVAPPPTPAVNTLKVAAADLFEGMKAWPTQEKREHGTIYRACVLKGVGGVKSLTQLQALVWGGRLESISMPEPGSEHALVKFLTPEACQAYLDATENGIEVQGDTKKTIIFVDKQPGPNSINDVIQNCINGDASRCVRATGADDDWSDGALFKLARGKQQIPRDVDRIKQGKTARNHHYIEFRFGNIYHALNFRRYLMDDKEWEHCSIGYAPDPCELARGVHYKDADEGGGGFFA</sequence>
<gene>
    <name evidence="1" type="ORF">BU25DRAFT_474789</name>
</gene>
<dbReference type="Proteomes" id="UP000799754">
    <property type="component" value="Unassembled WGS sequence"/>
</dbReference>
<proteinExistence type="predicted"/>
<comment type="caution">
    <text evidence="1">The sequence shown here is derived from an EMBL/GenBank/DDBJ whole genome shotgun (WGS) entry which is preliminary data.</text>
</comment>
<protein>
    <submittedName>
        <fullName evidence="1">Uncharacterized protein</fullName>
    </submittedName>
</protein>
<evidence type="ECO:0000313" key="1">
    <source>
        <dbReference type="EMBL" id="KAF2624778.1"/>
    </source>
</evidence>
<reference evidence="1" key="1">
    <citation type="journal article" date="2020" name="Stud. Mycol.">
        <title>101 Dothideomycetes genomes: a test case for predicting lifestyles and emergence of pathogens.</title>
        <authorList>
            <person name="Haridas S."/>
            <person name="Albert R."/>
            <person name="Binder M."/>
            <person name="Bloem J."/>
            <person name="Labutti K."/>
            <person name="Salamov A."/>
            <person name="Andreopoulos B."/>
            <person name="Baker S."/>
            <person name="Barry K."/>
            <person name="Bills G."/>
            <person name="Bluhm B."/>
            <person name="Cannon C."/>
            <person name="Castanera R."/>
            <person name="Culley D."/>
            <person name="Daum C."/>
            <person name="Ezra D."/>
            <person name="Gonzalez J."/>
            <person name="Henrissat B."/>
            <person name="Kuo A."/>
            <person name="Liang C."/>
            <person name="Lipzen A."/>
            <person name="Lutzoni F."/>
            <person name="Magnuson J."/>
            <person name="Mondo S."/>
            <person name="Nolan M."/>
            <person name="Ohm R."/>
            <person name="Pangilinan J."/>
            <person name="Park H.-J."/>
            <person name="Ramirez L."/>
            <person name="Alfaro M."/>
            <person name="Sun H."/>
            <person name="Tritt A."/>
            <person name="Yoshinaga Y."/>
            <person name="Zwiers L.-H."/>
            <person name="Turgeon B."/>
            <person name="Goodwin S."/>
            <person name="Spatafora J."/>
            <person name="Crous P."/>
            <person name="Grigoriev I."/>
        </authorList>
    </citation>
    <scope>NUCLEOTIDE SEQUENCE</scope>
    <source>
        <strain evidence="1">CBS 525.71</strain>
    </source>
</reference>
<accession>A0ACB6RSS1</accession>
<dbReference type="EMBL" id="MU006729">
    <property type="protein sequence ID" value="KAF2624778.1"/>
    <property type="molecule type" value="Genomic_DNA"/>
</dbReference>
<keyword evidence="2" id="KW-1185">Reference proteome</keyword>
<evidence type="ECO:0000313" key="2">
    <source>
        <dbReference type="Proteomes" id="UP000799754"/>
    </source>
</evidence>